<dbReference type="GO" id="GO:0005576">
    <property type="term" value="C:extracellular region"/>
    <property type="evidence" value="ECO:0007669"/>
    <property type="project" value="UniProtKB-SubCell"/>
</dbReference>
<evidence type="ECO:0000256" key="3">
    <source>
        <dbReference type="ARBA" id="ARBA00022729"/>
    </source>
</evidence>
<dbReference type="EMBL" id="JAZGQO010000004">
    <property type="protein sequence ID" value="KAK6187600.1"/>
    <property type="molecule type" value="Genomic_DNA"/>
</dbReference>
<evidence type="ECO:0000259" key="7">
    <source>
        <dbReference type="PROSITE" id="PS50871"/>
    </source>
</evidence>
<dbReference type="Pfam" id="PF01391">
    <property type="entry name" value="Collagen"/>
    <property type="match status" value="1"/>
</dbReference>
<organism evidence="8 9">
    <name type="scientific">Patella caerulea</name>
    <name type="common">Rayed Mediterranean limpet</name>
    <dbReference type="NCBI Taxonomy" id="87958"/>
    <lineage>
        <taxon>Eukaryota</taxon>
        <taxon>Metazoa</taxon>
        <taxon>Spiralia</taxon>
        <taxon>Lophotrochozoa</taxon>
        <taxon>Mollusca</taxon>
        <taxon>Gastropoda</taxon>
        <taxon>Patellogastropoda</taxon>
        <taxon>Patelloidea</taxon>
        <taxon>Patellidae</taxon>
        <taxon>Patella</taxon>
    </lineage>
</organism>
<evidence type="ECO:0000256" key="5">
    <source>
        <dbReference type="SAM" id="MobiDB-lite"/>
    </source>
</evidence>
<feature type="region of interest" description="Disordered" evidence="5">
    <location>
        <begin position="46"/>
        <end position="144"/>
    </location>
</feature>
<gene>
    <name evidence="8" type="ORF">SNE40_005592</name>
</gene>
<protein>
    <recommendedName>
        <fullName evidence="7">C1q domain-containing protein</fullName>
    </recommendedName>
</protein>
<keyword evidence="4" id="KW-0176">Collagen</keyword>
<feature type="signal peptide" evidence="6">
    <location>
        <begin position="1"/>
        <end position="19"/>
    </location>
</feature>
<dbReference type="SMART" id="SM00110">
    <property type="entry name" value="C1Q"/>
    <property type="match status" value="1"/>
</dbReference>
<feature type="chain" id="PRO_5042960627" description="C1q domain-containing protein" evidence="6">
    <location>
        <begin position="20"/>
        <end position="262"/>
    </location>
</feature>
<dbReference type="SUPFAM" id="SSF49842">
    <property type="entry name" value="TNF-like"/>
    <property type="match status" value="1"/>
</dbReference>
<accession>A0AAN8K223</accession>
<evidence type="ECO:0000256" key="6">
    <source>
        <dbReference type="SAM" id="SignalP"/>
    </source>
</evidence>
<evidence type="ECO:0000256" key="1">
    <source>
        <dbReference type="ARBA" id="ARBA00004613"/>
    </source>
</evidence>
<dbReference type="InterPro" id="IPR008983">
    <property type="entry name" value="Tumour_necrosis_fac-like_dom"/>
</dbReference>
<dbReference type="PRINTS" id="PR00007">
    <property type="entry name" value="COMPLEMNTC1Q"/>
</dbReference>
<evidence type="ECO:0000256" key="4">
    <source>
        <dbReference type="ARBA" id="ARBA00023119"/>
    </source>
</evidence>
<dbReference type="PROSITE" id="PS50871">
    <property type="entry name" value="C1Q"/>
    <property type="match status" value="1"/>
</dbReference>
<feature type="compositionally biased region" description="Basic and acidic residues" evidence="5">
    <location>
        <begin position="57"/>
        <end position="72"/>
    </location>
</feature>
<reference evidence="8 9" key="1">
    <citation type="submission" date="2024-01" db="EMBL/GenBank/DDBJ databases">
        <title>The genome of the rayed Mediterranean limpet Patella caerulea (Linnaeus, 1758).</title>
        <authorList>
            <person name="Anh-Thu Weber A."/>
            <person name="Halstead-Nussloch G."/>
        </authorList>
    </citation>
    <scope>NUCLEOTIDE SEQUENCE [LARGE SCALE GENOMIC DNA]</scope>
    <source>
        <strain evidence="8">AATW-2023a</strain>
        <tissue evidence="8">Whole specimen</tissue>
    </source>
</reference>
<proteinExistence type="predicted"/>
<dbReference type="Pfam" id="PF00386">
    <property type="entry name" value="C1q"/>
    <property type="match status" value="1"/>
</dbReference>
<dbReference type="InterPro" id="IPR001073">
    <property type="entry name" value="C1q_dom"/>
</dbReference>
<keyword evidence="9" id="KW-1185">Reference proteome</keyword>
<dbReference type="PANTHER" id="PTHR15427">
    <property type="entry name" value="EMILIN ELASTIN MICROFIBRIL INTERFACE-LOCATED PROTEIN ELASTIN MICROFIBRIL INTERFACER"/>
    <property type="match status" value="1"/>
</dbReference>
<dbReference type="AlphaFoldDB" id="A0AAN8K223"/>
<comment type="subcellular location">
    <subcellularLocation>
        <location evidence="1">Secreted</location>
    </subcellularLocation>
</comment>
<keyword evidence="3 6" id="KW-0732">Signal</keyword>
<evidence type="ECO:0000313" key="9">
    <source>
        <dbReference type="Proteomes" id="UP001347796"/>
    </source>
</evidence>
<dbReference type="InterPro" id="IPR050392">
    <property type="entry name" value="Collagen/C1q_domain"/>
</dbReference>
<dbReference type="PANTHER" id="PTHR15427:SF52">
    <property type="entry name" value="C1Q DOMAIN-CONTAINING PROTEIN"/>
    <property type="match status" value="1"/>
</dbReference>
<sequence>MKYTVVMMVVLSTYLTADGQSYYTSKGNTNKCNECCRGIPGVQGMPGLHGQPGTRGMDGHKGETGSKGDKGSEGMIGAPGATGPVGPKGERGRKGSKGPQGPQGKPGLKGDPGTRGYAGSKGEKGEKGDQGAQPPKIAFSASRSTKLGPVLQDTAVTFDRVHLNLGESFDPYTSHFICKHNGTYLFTTHILGQNKIDAYAWMMVNKNHKLPLHGDGRAGYGTGSNTIILELTVDEHVWVQLSKDSALMNDYSSFSGHILFDE</sequence>
<evidence type="ECO:0000256" key="2">
    <source>
        <dbReference type="ARBA" id="ARBA00022525"/>
    </source>
</evidence>
<dbReference type="Gene3D" id="2.60.120.40">
    <property type="match status" value="1"/>
</dbReference>
<dbReference type="Proteomes" id="UP001347796">
    <property type="component" value="Unassembled WGS sequence"/>
</dbReference>
<feature type="domain" description="C1q" evidence="7">
    <location>
        <begin position="132"/>
        <end position="262"/>
    </location>
</feature>
<evidence type="ECO:0000313" key="8">
    <source>
        <dbReference type="EMBL" id="KAK6187600.1"/>
    </source>
</evidence>
<keyword evidence="2" id="KW-0964">Secreted</keyword>
<name>A0AAN8K223_PATCE</name>
<dbReference type="InterPro" id="IPR008160">
    <property type="entry name" value="Collagen"/>
</dbReference>
<feature type="compositionally biased region" description="Low complexity" evidence="5">
    <location>
        <begin position="97"/>
        <end position="111"/>
    </location>
</feature>
<comment type="caution">
    <text evidence="8">The sequence shown here is derived from an EMBL/GenBank/DDBJ whole genome shotgun (WGS) entry which is preliminary data.</text>
</comment>